<organism evidence="1 2">
    <name type="scientific">Candidatus Amesbacteria bacterium GW2011_GWC1_47_15</name>
    <dbReference type="NCBI Taxonomy" id="1618364"/>
    <lineage>
        <taxon>Bacteria</taxon>
        <taxon>Candidatus Amesiibacteriota</taxon>
    </lineage>
</organism>
<proteinExistence type="predicted"/>
<accession>A0A0G1S3H0</accession>
<dbReference type="STRING" id="1618364.UX86_C0015G0022"/>
<name>A0A0G1S3H0_9BACT</name>
<evidence type="ECO:0000313" key="2">
    <source>
        <dbReference type="Proteomes" id="UP000034502"/>
    </source>
</evidence>
<dbReference type="Proteomes" id="UP000034502">
    <property type="component" value="Unassembled WGS sequence"/>
</dbReference>
<reference evidence="1 2" key="1">
    <citation type="journal article" date="2015" name="Nature">
        <title>rRNA introns, odd ribosomes, and small enigmatic genomes across a large radiation of phyla.</title>
        <authorList>
            <person name="Brown C.T."/>
            <person name="Hug L.A."/>
            <person name="Thomas B.C."/>
            <person name="Sharon I."/>
            <person name="Castelle C.J."/>
            <person name="Singh A."/>
            <person name="Wilkins M.J."/>
            <person name="Williams K.H."/>
            <person name="Banfield J.F."/>
        </authorList>
    </citation>
    <scope>NUCLEOTIDE SEQUENCE [LARGE SCALE GENOMIC DNA]</scope>
</reference>
<sequence length="237" mass="26334">MANEIDKIISRFAGRQKNRLLQETQNRLTSGNDPESKISAGAKAFSEATTRMESIKGGHVRVSEASERFLQEGTAGLEEMEAHPGLINNFATGFLALFQAVFREETEERHAVEVYGPPVALGKLAKELGLDYQTAHRYYLQMIDRRIIEKPPKKKGDKFSSLIISGEAAEFLGLLVEHIGPPRPGKRTNMDRTFSWLEAEIQKTKMTKIGSLTPSHKHARGWNVDAGTADIDVKSKG</sequence>
<evidence type="ECO:0000313" key="1">
    <source>
        <dbReference type="EMBL" id="KKU63932.1"/>
    </source>
</evidence>
<dbReference type="AlphaFoldDB" id="A0A0G1S3H0"/>
<comment type="caution">
    <text evidence="1">The sequence shown here is derived from an EMBL/GenBank/DDBJ whole genome shotgun (WGS) entry which is preliminary data.</text>
</comment>
<gene>
    <name evidence="1" type="ORF">UX86_C0015G0022</name>
</gene>
<protein>
    <submittedName>
        <fullName evidence="1">Uncharacterized protein</fullName>
    </submittedName>
</protein>
<dbReference type="EMBL" id="LCNU01000015">
    <property type="protein sequence ID" value="KKU63932.1"/>
    <property type="molecule type" value="Genomic_DNA"/>
</dbReference>